<feature type="compositionally biased region" description="Basic and acidic residues" evidence="1">
    <location>
        <begin position="139"/>
        <end position="155"/>
    </location>
</feature>
<evidence type="ECO:0000256" key="1">
    <source>
        <dbReference type="SAM" id="MobiDB-lite"/>
    </source>
</evidence>
<proteinExistence type="predicted"/>
<comment type="caution">
    <text evidence="2">The sequence shown here is derived from an EMBL/GenBank/DDBJ whole genome shotgun (WGS) entry which is preliminary data.</text>
</comment>
<dbReference type="AlphaFoldDB" id="A0A8S1P0E7"/>
<organism evidence="2 3">
    <name type="scientific">Paramecium sonneborni</name>
    <dbReference type="NCBI Taxonomy" id="65129"/>
    <lineage>
        <taxon>Eukaryota</taxon>
        <taxon>Sar</taxon>
        <taxon>Alveolata</taxon>
        <taxon>Ciliophora</taxon>
        <taxon>Intramacronucleata</taxon>
        <taxon>Oligohymenophorea</taxon>
        <taxon>Peniculida</taxon>
        <taxon>Parameciidae</taxon>
        <taxon>Paramecium</taxon>
    </lineage>
</organism>
<reference evidence="2" key="1">
    <citation type="submission" date="2021-01" db="EMBL/GenBank/DDBJ databases">
        <authorList>
            <consortium name="Genoscope - CEA"/>
            <person name="William W."/>
        </authorList>
    </citation>
    <scope>NUCLEOTIDE SEQUENCE</scope>
</reference>
<keyword evidence="3" id="KW-1185">Reference proteome</keyword>
<sequence>MFRYYLEFKVDQQDPIYFTIRQKAGNIANQLSNRKLLYKEKEIAKQIKLKIQINKQKTQSLSHQDYQQTTNTLDDILENYIFKYMDKFNDKLETWGDQINEKLDQIIDNITINASYERDENGYYFPESCMDEITISNKSNDRQDQQQNSKEKQEQQQDLINTNSQIKNLLEFENDYNLPQQQKKQEINLLD</sequence>
<dbReference type="EMBL" id="CAJJDN010000065">
    <property type="protein sequence ID" value="CAD8095755.1"/>
    <property type="molecule type" value="Genomic_DNA"/>
</dbReference>
<dbReference type="OrthoDB" id="4033880at2759"/>
<dbReference type="Proteomes" id="UP000692954">
    <property type="component" value="Unassembled WGS sequence"/>
</dbReference>
<feature type="region of interest" description="Disordered" evidence="1">
    <location>
        <begin position="139"/>
        <end position="160"/>
    </location>
</feature>
<name>A0A8S1P0E7_9CILI</name>
<protein>
    <submittedName>
        <fullName evidence="2">Uncharacterized protein</fullName>
    </submittedName>
</protein>
<accession>A0A8S1P0E7</accession>
<evidence type="ECO:0000313" key="3">
    <source>
        <dbReference type="Proteomes" id="UP000692954"/>
    </source>
</evidence>
<gene>
    <name evidence="2" type="ORF">PSON_ATCC_30995.1.T0650073</name>
</gene>
<evidence type="ECO:0000313" key="2">
    <source>
        <dbReference type="EMBL" id="CAD8095755.1"/>
    </source>
</evidence>